<comment type="caution">
    <text evidence="1">The sequence shown here is derived from an EMBL/GenBank/DDBJ whole genome shotgun (WGS) entry which is preliminary data.</text>
</comment>
<keyword evidence="2" id="KW-1185">Reference proteome</keyword>
<organism evidence="1 2">
    <name type="scientific">Crotalaria pallida</name>
    <name type="common">Smooth rattlebox</name>
    <name type="synonym">Crotalaria striata</name>
    <dbReference type="NCBI Taxonomy" id="3830"/>
    <lineage>
        <taxon>Eukaryota</taxon>
        <taxon>Viridiplantae</taxon>
        <taxon>Streptophyta</taxon>
        <taxon>Embryophyta</taxon>
        <taxon>Tracheophyta</taxon>
        <taxon>Spermatophyta</taxon>
        <taxon>Magnoliopsida</taxon>
        <taxon>eudicotyledons</taxon>
        <taxon>Gunneridae</taxon>
        <taxon>Pentapetalae</taxon>
        <taxon>rosids</taxon>
        <taxon>fabids</taxon>
        <taxon>Fabales</taxon>
        <taxon>Fabaceae</taxon>
        <taxon>Papilionoideae</taxon>
        <taxon>50 kb inversion clade</taxon>
        <taxon>genistoids sensu lato</taxon>
        <taxon>core genistoids</taxon>
        <taxon>Crotalarieae</taxon>
        <taxon>Crotalaria</taxon>
    </lineage>
</organism>
<protein>
    <submittedName>
        <fullName evidence="1">Uncharacterized protein</fullName>
    </submittedName>
</protein>
<dbReference type="AlphaFoldDB" id="A0AAN9DTS1"/>
<accession>A0AAN9DTS1</accession>
<evidence type="ECO:0000313" key="2">
    <source>
        <dbReference type="Proteomes" id="UP001372338"/>
    </source>
</evidence>
<proteinExistence type="predicted"/>
<gene>
    <name evidence="1" type="ORF">RIF29_45416</name>
</gene>
<reference evidence="1 2" key="1">
    <citation type="submission" date="2024-01" db="EMBL/GenBank/DDBJ databases">
        <title>The genomes of 5 underutilized Papilionoideae crops provide insights into root nodulation and disease resistanc.</title>
        <authorList>
            <person name="Yuan L."/>
        </authorList>
    </citation>
    <scope>NUCLEOTIDE SEQUENCE [LARGE SCALE GENOMIC DNA]</scope>
    <source>
        <strain evidence="1">ZHUSHIDOU_FW_LH</strain>
        <tissue evidence="1">Leaf</tissue>
    </source>
</reference>
<evidence type="ECO:0000313" key="1">
    <source>
        <dbReference type="EMBL" id="KAK7236549.1"/>
    </source>
</evidence>
<dbReference type="Proteomes" id="UP001372338">
    <property type="component" value="Unassembled WGS sequence"/>
</dbReference>
<name>A0AAN9DTS1_CROPI</name>
<sequence>MDVIEIEVPRDGIERLTTGSKAEALLGLARGEDYKENKEYFSIDKYKLEVYANFPDFPQRSSNPGLRGIAAIRAVPLIYTCVIYYRRSIITLRKGALAGSLTTSYELDNSEAA</sequence>
<dbReference type="EMBL" id="JAYWIO010000036">
    <property type="protein sequence ID" value="KAK7236549.1"/>
    <property type="molecule type" value="Genomic_DNA"/>
</dbReference>